<evidence type="ECO:0000313" key="3">
    <source>
        <dbReference type="EMBL" id="MDM9630292.1"/>
    </source>
</evidence>
<evidence type="ECO:0000259" key="2">
    <source>
        <dbReference type="Pfam" id="PF19335"/>
    </source>
</evidence>
<evidence type="ECO:0000313" key="4">
    <source>
        <dbReference type="Proteomes" id="UP001174839"/>
    </source>
</evidence>
<keyword evidence="4" id="KW-1185">Reference proteome</keyword>
<keyword evidence="1" id="KW-0732">Signal</keyword>
<gene>
    <name evidence="3" type="ORF">QU605_02340</name>
</gene>
<dbReference type="PROSITE" id="PS51257">
    <property type="entry name" value="PROKAR_LIPOPROTEIN"/>
    <property type="match status" value="1"/>
</dbReference>
<dbReference type="EMBL" id="JAUDUY010000001">
    <property type="protein sequence ID" value="MDM9630292.1"/>
    <property type="molecule type" value="Genomic_DNA"/>
</dbReference>
<evidence type="ECO:0000256" key="1">
    <source>
        <dbReference type="SAM" id="SignalP"/>
    </source>
</evidence>
<dbReference type="RefSeq" id="WP_289723651.1">
    <property type="nucleotide sequence ID" value="NZ_JAUDUY010000001.1"/>
</dbReference>
<feature type="signal peptide" evidence="1">
    <location>
        <begin position="1"/>
        <end position="22"/>
    </location>
</feature>
<feature type="domain" description="Heavy metal binding" evidence="2">
    <location>
        <begin position="50"/>
        <end position="79"/>
    </location>
</feature>
<reference evidence="3" key="1">
    <citation type="submission" date="2023-06" db="EMBL/GenBank/DDBJ databases">
        <title>Robiginitalea aurantiacus sp. nov. and Algoriphagus sediminis sp. nov., isolated from coastal sediment.</title>
        <authorList>
            <person name="Zhou Z.Y."/>
            <person name="An J."/>
            <person name="Jia Y.W."/>
            <person name="Du Z.J."/>
        </authorList>
    </citation>
    <scope>NUCLEOTIDE SEQUENCE</scope>
    <source>
        <strain evidence="3">M39</strain>
    </source>
</reference>
<protein>
    <submittedName>
        <fullName evidence="3">Heavy metal-binding domain-containing protein</fullName>
    </submittedName>
</protein>
<feature type="chain" id="PRO_5045054833" evidence="1">
    <location>
        <begin position="23"/>
        <end position="114"/>
    </location>
</feature>
<comment type="caution">
    <text evidence="3">The sequence shown here is derived from an EMBL/GenBank/DDBJ whole genome shotgun (WGS) entry which is preliminary data.</text>
</comment>
<name>A0ABT7WBK7_9FLAO</name>
<sequence>MKIFKSLLVVFLTLLFTATSCKEEKKAETKSTETEVQTGDTESQLMAEAHYQCPMDCEDGKTYGEPGTCPVCKMDLKPVSKETAMTCKMHADGECTCDGEKCACENCPKHSGTQ</sequence>
<dbReference type="Proteomes" id="UP001174839">
    <property type="component" value="Unassembled WGS sequence"/>
</dbReference>
<proteinExistence type="predicted"/>
<dbReference type="InterPro" id="IPR045800">
    <property type="entry name" value="HMBD"/>
</dbReference>
<accession>A0ABT7WBK7</accession>
<dbReference type="Pfam" id="PF19335">
    <property type="entry name" value="HMBD"/>
    <property type="match status" value="1"/>
</dbReference>
<organism evidence="3 4">
    <name type="scientific">Robiginitalea aurantiaca</name>
    <dbReference type="NCBI Taxonomy" id="3056915"/>
    <lineage>
        <taxon>Bacteria</taxon>
        <taxon>Pseudomonadati</taxon>
        <taxon>Bacteroidota</taxon>
        <taxon>Flavobacteriia</taxon>
        <taxon>Flavobacteriales</taxon>
        <taxon>Flavobacteriaceae</taxon>
        <taxon>Robiginitalea</taxon>
    </lineage>
</organism>